<keyword evidence="1" id="KW-0812">Transmembrane</keyword>
<dbReference type="PANTHER" id="PTHR38441:SF1">
    <property type="entry name" value="MEMBRANE PROTEIN"/>
    <property type="match status" value="1"/>
</dbReference>
<dbReference type="EMBL" id="VDHJ01000001">
    <property type="protein sequence ID" value="TNM00397.1"/>
    <property type="molecule type" value="Genomic_DNA"/>
</dbReference>
<protein>
    <submittedName>
        <fullName evidence="2">DUF485 domain-containing protein</fullName>
    </submittedName>
</protein>
<keyword evidence="3" id="KW-1185">Reference proteome</keyword>
<organism evidence="2 3">
    <name type="scientific">Corynebacterium tapiri</name>
    <dbReference type="NCBI Taxonomy" id="1448266"/>
    <lineage>
        <taxon>Bacteria</taxon>
        <taxon>Bacillati</taxon>
        <taxon>Actinomycetota</taxon>
        <taxon>Actinomycetes</taxon>
        <taxon>Mycobacteriales</taxon>
        <taxon>Corynebacteriaceae</taxon>
        <taxon>Corynebacterium</taxon>
    </lineage>
</organism>
<dbReference type="AlphaFoldDB" id="A0A5C4U898"/>
<evidence type="ECO:0000256" key="1">
    <source>
        <dbReference type="SAM" id="Phobius"/>
    </source>
</evidence>
<keyword evidence="1" id="KW-0472">Membrane</keyword>
<evidence type="ECO:0000313" key="2">
    <source>
        <dbReference type="EMBL" id="TNM00397.1"/>
    </source>
</evidence>
<dbReference type="PANTHER" id="PTHR38441">
    <property type="entry name" value="INTEGRAL MEMBRANE PROTEIN-RELATED"/>
    <property type="match status" value="1"/>
</dbReference>
<dbReference type="OrthoDB" id="3543412at2"/>
<proteinExistence type="predicted"/>
<evidence type="ECO:0000313" key="3">
    <source>
        <dbReference type="Proteomes" id="UP000312032"/>
    </source>
</evidence>
<comment type="caution">
    <text evidence="2">The sequence shown here is derived from an EMBL/GenBank/DDBJ whole genome shotgun (WGS) entry which is preliminary data.</text>
</comment>
<feature type="transmembrane region" description="Helical" evidence="1">
    <location>
        <begin position="45"/>
        <end position="68"/>
    </location>
</feature>
<accession>A0A5C4U898</accession>
<keyword evidence="1" id="KW-1133">Transmembrane helix</keyword>
<name>A0A5C4U898_9CORY</name>
<sequence length="120" mass="13225">MGSAPASNGSTSVAVSQRRQPTAEDFLAMQKSSEFGELRSAFRGFTIPIAIAALVWFVGFTLAAMYLPEVMARTVLGLNLGIWLGFAQFFTTFLITWVYIGYANKNFEPRQSAIRSKMEG</sequence>
<feature type="transmembrane region" description="Helical" evidence="1">
    <location>
        <begin position="80"/>
        <end position="102"/>
    </location>
</feature>
<reference evidence="2 3" key="1">
    <citation type="submission" date="2019-06" db="EMBL/GenBank/DDBJ databases">
        <authorList>
            <person name="Li J."/>
        </authorList>
    </citation>
    <scope>NUCLEOTIDE SEQUENCE [LARGE SCALE GENOMIC DNA]</scope>
    <source>
        <strain evidence="2 3">LMG 28165</strain>
    </source>
</reference>
<gene>
    <name evidence="2" type="ORF">FHE74_00120</name>
</gene>
<dbReference type="InterPro" id="IPR007436">
    <property type="entry name" value="DUF485"/>
</dbReference>
<dbReference type="Pfam" id="PF04341">
    <property type="entry name" value="DUF485"/>
    <property type="match status" value="1"/>
</dbReference>
<dbReference type="Proteomes" id="UP000312032">
    <property type="component" value="Unassembled WGS sequence"/>
</dbReference>